<protein>
    <recommendedName>
        <fullName evidence="13">ATP synthase subunit</fullName>
    </recommendedName>
</protein>
<evidence type="ECO:0000256" key="10">
    <source>
        <dbReference type="SAM" id="Phobius"/>
    </source>
</evidence>
<evidence type="ECO:0000256" key="8">
    <source>
        <dbReference type="ARBA" id="ARBA00023136"/>
    </source>
</evidence>
<keyword evidence="3" id="KW-0813">Transport</keyword>
<dbReference type="AlphaFoldDB" id="A0A2W1B7G0"/>
<accession>A0A2W1B7G0</accession>
<dbReference type="InterPro" id="IPR006808">
    <property type="entry name" value="ATP_synth_F0_gsu_mt"/>
</dbReference>
<keyword evidence="5" id="KW-0375">Hydrogen ion transport</keyword>
<keyword evidence="4" id="KW-0138">CF(0)</keyword>
<dbReference type="Pfam" id="PF04718">
    <property type="entry name" value="ATP-synt_G"/>
    <property type="match status" value="1"/>
</dbReference>
<evidence type="ECO:0000256" key="1">
    <source>
        <dbReference type="ARBA" id="ARBA00004325"/>
    </source>
</evidence>
<dbReference type="EMBL" id="KZ150252">
    <property type="protein sequence ID" value="PZC71812.1"/>
    <property type="molecule type" value="Genomic_DNA"/>
</dbReference>
<keyword evidence="7" id="KW-0496">Mitochondrion</keyword>
<dbReference type="GO" id="GO:0045259">
    <property type="term" value="C:proton-transporting ATP synthase complex"/>
    <property type="evidence" value="ECO:0007669"/>
    <property type="project" value="UniProtKB-KW"/>
</dbReference>
<evidence type="ECO:0000256" key="3">
    <source>
        <dbReference type="ARBA" id="ARBA00022448"/>
    </source>
</evidence>
<sequence>MSTSLSIAKLAKIVRGRTMTLMHELTETYRPAASVQKERLMELIKEKAEAATKSELAKKLRPLKGFYTLEMAPPRMAEMDKLQADIALAKEFFKNKCYYYITVRQAWLLFLVCTEVFLWFFLGETIGKFHIVGYLV</sequence>
<keyword evidence="12" id="KW-1185">Reference proteome</keyword>
<comment type="similarity">
    <text evidence="2">Belongs to the ATPase g subunit family.</text>
</comment>
<dbReference type="Proteomes" id="UP000249218">
    <property type="component" value="Unassembled WGS sequence"/>
</dbReference>
<keyword evidence="10" id="KW-0812">Transmembrane</keyword>
<evidence type="ECO:0000313" key="11">
    <source>
        <dbReference type="EMBL" id="PZC71812.1"/>
    </source>
</evidence>
<keyword evidence="10" id="KW-1133">Transmembrane helix</keyword>
<evidence type="ECO:0000256" key="6">
    <source>
        <dbReference type="ARBA" id="ARBA00023065"/>
    </source>
</evidence>
<dbReference type="GO" id="GO:0031966">
    <property type="term" value="C:mitochondrial membrane"/>
    <property type="evidence" value="ECO:0007669"/>
    <property type="project" value="UniProtKB-SubCell"/>
</dbReference>
<evidence type="ECO:0000313" key="12">
    <source>
        <dbReference type="Proteomes" id="UP000249218"/>
    </source>
</evidence>
<dbReference type="GO" id="GO:0015986">
    <property type="term" value="P:proton motive force-driven ATP synthesis"/>
    <property type="evidence" value="ECO:0007669"/>
    <property type="project" value="InterPro"/>
</dbReference>
<evidence type="ECO:0000256" key="2">
    <source>
        <dbReference type="ARBA" id="ARBA00005699"/>
    </source>
</evidence>
<gene>
    <name evidence="11" type="primary">HaOG212422</name>
    <name evidence="11" type="ORF">B5X24_HaOG212422</name>
</gene>
<dbReference type="OrthoDB" id="437at2759"/>
<organism evidence="11 12">
    <name type="scientific">Helicoverpa armigera</name>
    <name type="common">Cotton bollworm</name>
    <name type="synonym">Heliothis armigera</name>
    <dbReference type="NCBI Taxonomy" id="29058"/>
    <lineage>
        <taxon>Eukaryota</taxon>
        <taxon>Metazoa</taxon>
        <taxon>Ecdysozoa</taxon>
        <taxon>Arthropoda</taxon>
        <taxon>Hexapoda</taxon>
        <taxon>Insecta</taxon>
        <taxon>Pterygota</taxon>
        <taxon>Neoptera</taxon>
        <taxon>Endopterygota</taxon>
        <taxon>Lepidoptera</taxon>
        <taxon>Glossata</taxon>
        <taxon>Ditrysia</taxon>
        <taxon>Noctuoidea</taxon>
        <taxon>Noctuidae</taxon>
        <taxon>Heliothinae</taxon>
        <taxon>Helicoverpa</taxon>
    </lineage>
</organism>
<keyword evidence="8 10" id="KW-0472">Membrane</keyword>
<keyword evidence="9" id="KW-0066">ATP synthesis</keyword>
<feature type="transmembrane region" description="Helical" evidence="10">
    <location>
        <begin position="98"/>
        <end position="122"/>
    </location>
</feature>
<proteinExistence type="inferred from homology"/>
<comment type="subcellular location">
    <subcellularLocation>
        <location evidence="1">Mitochondrion membrane</location>
    </subcellularLocation>
</comment>
<evidence type="ECO:0000256" key="4">
    <source>
        <dbReference type="ARBA" id="ARBA00022547"/>
    </source>
</evidence>
<evidence type="ECO:0000256" key="7">
    <source>
        <dbReference type="ARBA" id="ARBA00023128"/>
    </source>
</evidence>
<name>A0A2W1B7G0_HELAM</name>
<evidence type="ECO:0000256" key="5">
    <source>
        <dbReference type="ARBA" id="ARBA00022781"/>
    </source>
</evidence>
<reference evidence="11 12" key="1">
    <citation type="journal article" date="2017" name="BMC Biol.">
        <title>Genomic innovations, transcriptional plasticity and gene loss underlying the evolution and divergence of two highly polyphagous and invasive Helicoverpa pest species.</title>
        <authorList>
            <person name="Pearce S.L."/>
            <person name="Clarke D.F."/>
            <person name="East P.D."/>
            <person name="Elfekih S."/>
            <person name="Gordon K.H."/>
            <person name="Jermiin L.S."/>
            <person name="McGaughran A."/>
            <person name="Oakeshott J.G."/>
            <person name="Papanikolaou A."/>
            <person name="Perera O.P."/>
            <person name="Rane R.V."/>
            <person name="Richards S."/>
            <person name="Tay W.T."/>
            <person name="Walsh T.K."/>
            <person name="Anderson A."/>
            <person name="Anderson C.J."/>
            <person name="Asgari S."/>
            <person name="Board P.G."/>
            <person name="Bretschneider A."/>
            <person name="Campbell P.M."/>
            <person name="Chertemps T."/>
            <person name="Christeller J.T."/>
            <person name="Coppin C.W."/>
            <person name="Downes S.J."/>
            <person name="Duan G."/>
            <person name="Farnsworth C.A."/>
            <person name="Good R.T."/>
            <person name="Han L.B."/>
            <person name="Han Y.C."/>
            <person name="Hatje K."/>
            <person name="Horne I."/>
            <person name="Huang Y.P."/>
            <person name="Hughes D.S."/>
            <person name="Jacquin-Joly E."/>
            <person name="James W."/>
            <person name="Jhangiani S."/>
            <person name="Kollmar M."/>
            <person name="Kuwar S.S."/>
            <person name="Li S."/>
            <person name="Liu N.Y."/>
            <person name="Maibeche M.T."/>
            <person name="Miller J.R."/>
            <person name="Montagne N."/>
            <person name="Perry T."/>
            <person name="Qu J."/>
            <person name="Song S.V."/>
            <person name="Sutton G.G."/>
            <person name="Vogel H."/>
            <person name="Walenz B.P."/>
            <person name="Xu W."/>
            <person name="Zhang H.J."/>
            <person name="Zou Z."/>
            <person name="Batterham P."/>
            <person name="Edwards O.R."/>
            <person name="Feyereisen R."/>
            <person name="Gibbs R.A."/>
            <person name="Heckel D.G."/>
            <person name="McGrath A."/>
            <person name="Robin C."/>
            <person name="Scherer S.E."/>
            <person name="Worley K.C."/>
            <person name="Wu Y.D."/>
        </authorList>
    </citation>
    <scope>NUCLEOTIDE SEQUENCE [LARGE SCALE GENOMIC DNA]</scope>
    <source>
        <strain evidence="11">Harm_GR_Male_#8</strain>
        <tissue evidence="11">Whole organism</tissue>
    </source>
</reference>
<evidence type="ECO:0000256" key="9">
    <source>
        <dbReference type="ARBA" id="ARBA00023310"/>
    </source>
</evidence>
<keyword evidence="6" id="KW-0406">Ion transport</keyword>
<dbReference type="OMA" id="WFFLGET"/>
<dbReference type="GO" id="GO:0015078">
    <property type="term" value="F:proton transmembrane transporter activity"/>
    <property type="evidence" value="ECO:0007669"/>
    <property type="project" value="InterPro"/>
</dbReference>
<evidence type="ECO:0008006" key="13">
    <source>
        <dbReference type="Google" id="ProtNLM"/>
    </source>
</evidence>